<reference evidence="2" key="1">
    <citation type="submission" date="2025-08" db="UniProtKB">
        <authorList>
            <consortium name="RefSeq"/>
        </authorList>
    </citation>
    <scope>IDENTIFICATION</scope>
    <source>
        <strain evidence="2">J_2021</strain>
        <tissue evidence="2">Erythrocytes</tissue>
    </source>
</reference>
<dbReference type="Proteomes" id="UP000186698">
    <property type="component" value="Chromosome 1L"/>
</dbReference>
<gene>
    <name evidence="3" type="primary">cimap1c.L</name>
    <name evidence="2" type="synonym">odf3l1.L</name>
</gene>
<dbReference type="PaxDb" id="8355-A0A1L8HWY3"/>
<organism evidence="1 2">
    <name type="scientific">Xenopus laevis</name>
    <name type="common">African clawed frog</name>
    <dbReference type="NCBI Taxonomy" id="8355"/>
    <lineage>
        <taxon>Eukaryota</taxon>
        <taxon>Metazoa</taxon>
        <taxon>Chordata</taxon>
        <taxon>Craniata</taxon>
        <taxon>Vertebrata</taxon>
        <taxon>Euteleostomi</taxon>
        <taxon>Amphibia</taxon>
        <taxon>Batrachia</taxon>
        <taxon>Anura</taxon>
        <taxon>Pipoidea</taxon>
        <taxon>Pipidae</taxon>
        <taxon>Xenopodinae</taxon>
        <taxon>Xenopus</taxon>
        <taxon>Xenopus</taxon>
    </lineage>
</organism>
<dbReference type="InterPro" id="IPR010736">
    <property type="entry name" value="SHIPPO-rpt"/>
</dbReference>
<dbReference type="InterPro" id="IPR051291">
    <property type="entry name" value="CIMAP"/>
</dbReference>
<dbReference type="STRING" id="8355.A0A1L8HWY3"/>
<dbReference type="Bgee" id="108713177">
    <property type="expression patterns" value="Expressed in internal ear and 1 other cell type or tissue"/>
</dbReference>
<name>A0A1L8HWY3_XENLA</name>
<dbReference type="OrthoDB" id="429991at2759"/>
<evidence type="ECO:0000313" key="2">
    <source>
        <dbReference type="RefSeq" id="XP_018111512.1"/>
    </source>
</evidence>
<dbReference type="KEGG" id="xla:108713177"/>
<dbReference type="GeneID" id="108713177"/>
<dbReference type="OMA" id="YVNHDCT"/>
<dbReference type="GO" id="GO:0005856">
    <property type="term" value="C:cytoskeleton"/>
    <property type="evidence" value="ECO:0000318"/>
    <property type="project" value="GO_Central"/>
</dbReference>
<evidence type="ECO:0000313" key="1">
    <source>
        <dbReference type="Proteomes" id="UP000186698"/>
    </source>
</evidence>
<sequence>MDEYPERKTAVIAAKVTGPGPGRYNLPPTVGFVSHDYTKFSSPAYSFHGRPSNSAHVSDSSPGPRYYVEPSLTRFGHSAGPSYSMLARGRSADKKIEVPGPGTYCPEKCMTQRKVPSYSMGSRTRYRSLDRVPAPNSYSLPPVLGPRAAGKVSAPAFSLSGKYHHGGHSEDLSGTPGPAHYQQTDPSRYLRKGPAFSMQGRHPNSKAEEKTPGPGSHYPEKVTKHKRRAPAYSMGIRHSEYTAPLIVEVPI</sequence>
<keyword evidence="1" id="KW-1185">Reference proteome</keyword>
<dbReference type="AGR" id="Xenbase:XB-GENE-17342287"/>
<dbReference type="CTD" id="108713177"/>
<dbReference type="PANTHER" id="PTHR21580">
    <property type="entry name" value="SHIPPO-1-RELATED"/>
    <property type="match status" value="1"/>
</dbReference>
<dbReference type="Xenbase" id="XB-GENE-17342287">
    <property type="gene designation" value="cimap1c.L"/>
</dbReference>
<evidence type="ECO:0000313" key="3">
    <source>
        <dbReference type="Xenbase" id="XB-GENE-17342287"/>
    </source>
</evidence>
<proteinExistence type="predicted"/>
<protein>
    <submittedName>
        <fullName evidence="2">Outer dense fiber protein 3-like protein 2</fullName>
    </submittedName>
</protein>
<dbReference type="RefSeq" id="XP_018111512.1">
    <property type="nucleotide sequence ID" value="XM_018256023.2"/>
</dbReference>
<dbReference type="Pfam" id="PF07004">
    <property type="entry name" value="SHIPPO-rpt"/>
    <property type="match status" value="5"/>
</dbReference>
<accession>A0A1L8HWY3</accession>
<dbReference type="AlphaFoldDB" id="A0A1L8HWY3"/>
<dbReference type="PANTHER" id="PTHR21580:SF57">
    <property type="entry name" value="OUTER DENSE FIBER OF SPERM TAILS 3-LIKE 2-RELATED"/>
    <property type="match status" value="1"/>
</dbReference>